<comment type="caution">
    <text evidence="3">The sequence shown here is derived from an EMBL/GenBank/DDBJ whole genome shotgun (WGS) entry which is preliminary data.</text>
</comment>
<sequence length="128" mass="14427">MREVKIHELVMKYRKKKDCFMLLTITLDFALIAYSAVGHELALTFATKKPSILVMTYSLHLCQQGYHDSAYKCYVLRISGSVASSSDSFQLDNSISLPLFIQEISNSPRRPSSDWETSASIQISPTNT</sequence>
<dbReference type="Proteomes" id="UP001283361">
    <property type="component" value="Unassembled WGS sequence"/>
</dbReference>
<keyword evidence="4" id="KW-1185">Reference proteome</keyword>
<evidence type="ECO:0000256" key="1">
    <source>
        <dbReference type="SAM" id="MobiDB-lite"/>
    </source>
</evidence>
<keyword evidence="2" id="KW-0472">Membrane</keyword>
<reference evidence="3" key="1">
    <citation type="journal article" date="2023" name="G3 (Bethesda)">
        <title>A reference genome for the long-term kleptoplast-retaining sea slug Elysia crispata morphotype clarki.</title>
        <authorList>
            <person name="Eastman K.E."/>
            <person name="Pendleton A.L."/>
            <person name="Shaikh M.A."/>
            <person name="Suttiyut T."/>
            <person name="Ogas R."/>
            <person name="Tomko P."/>
            <person name="Gavelis G."/>
            <person name="Widhalm J.R."/>
            <person name="Wisecaver J.H."/>
        </authorList>
    </citation>
    <scope>NUCLEOTIDE SEQUENCE</scope>
    <source>
        <strain evidence="3">ECLA1</strain>
    </source>
</reference>
<dbReference type="EMBL" id="JAWDGP010002766">
    <property type="protein sequence ID" value="KAK3780021.1"/>
    <property type="molecule type" value="Genomic_DNA"/>
</dbReference>
<feature type="region of interest" description="Disordered" evidence="1">
    <location>
        <begin position="106"/>
        <end position="128"/>
    </location>
</feature>
<keyword evidence="2" id="KW-1133">Transmembrane helix</keyword>
<name>A0AAE1A3J8_9GAST</name>
<evidence type="ECO:0000313" key="3">
    <source>
        <dbReference type="EMBL" id="KAK3780021.1"/>
    </source>
</evidence>
<evidence type="ECO:0000256" key="2">
    <source>
        <dbReference type="SAM" id="Phobius"/>
    </source>
</evidence>
<accession>A0AAE1A3J8</accession>
<feature type="transmembrane region" description="Helical" evidence="2">
    <location>
        <begin position="20"/>
        <end position="37"/>
    </location>
</feature>
<organism evidence="3 4">
    <name type="scientific">Elysia crispata</name>
    <name type="common">lettuce slug</name>
    <dbReference type="NCBI Taxonomy" id="231223"/>
    <lineage>
        <taxon>Eukaryota</taxon>
        <taxon>Metazoa</taxon>
        <taxon>Spiralia</taxon>
        <taxon>Lophotrochozoa</taxon>
        <taxon>Mollusca</taxon>
        <taxon>Gastropoda</taxon>
        <taxon>Heterobranchia</taxon>
        <taxon>Euthyneura</taxon>
        <taxon>Panpulmonata</taxon>
        <taxon>Sacoglossa</taxon>
        <taxon>Placobranchoidea</taxon>
        <taxon>Plakobranchidae</taxon>
        <taxon>Elysia</taxon>
    </lineage>
</organism>
<protein>
    <submittedName>
        <fullName evidence="3">Uncharacterized protein</fullName>
    </submittedName>
</protein>
<evidence type="ECO:0000313" key="4">
    <source>
        <dbReference type="Proteomes" id="UP001283361"/>
    </source>
</evidence>
<gene>
    <name evidence="3" type="ORF">RRG08_029715</name>
</gene>
<proteinExistence type="predicted"/>
<dbReference type="AlphaFoldDB" id="A0AAE1A3J8"/>
<keyword evidence="2" id="KW-0812">Transmembrane</keyword>